<proteinExistence type="predicted"/>
<dbReference type="PANTHER" id="PTHR12526">
    <property type="entry name" value="GLYCOSYLTRANSFERASE"/>
    <property type="match status" value="1"/>
</dbReference>
<dbReference type="InterPro" id="IPR001296">
    <property type="entry name" value="Glyco_trans_1"/>
</dbReference>
<feature type="domain" description="Glycosyl transferase family 1" evidence="1">
    <location>
        <begin position="187"/>
        <end position="351"/>
    </location>
</feature>
<dbReference type="EMBL" id="JAHOEF010000082">
    <property type="protein sequence ID" value="MBV3383500.1"/>
    <property type="molecule type" value="Genomic_DNA"/>
</dbReference>
<keyword evidence="2" id="KW-0328">Glycosyltransferase</keyword>
<organism evidence="2 4">
    <name type="scientific">Catenibacterium mitsuokai</name>
    <dbReference type="NCBI Taxonomy" id="100886"/>
    <lineage>
        <taxon>Bacteria</taxon>
        <taxon>Bacillati</taxon>
        <taxon>Bacillota</taxon>
        <taxon>Erysipelotrichia</taxon>
        <taxon>Erysipelotrichales</taxon>
        <taxon>Coprobacillaceae</taxon>
        <taxon>Catenibacterium</taxon>
    </lineage>
</organism>
<evidence type="ECO:0000313" key="2">
    <source>
        <dbReference type="EMBL" id="MBV3383500.1"/>
    </source>
</evidence>
<gene>
    <name evidence="2" type="ORF">KSV97_09815</name>
    <name evidence="3" type="ORF">KSW06_09745</name>
</gene>
<dbReference type="GO" id="GO:0016757">
    <property type="term" value="F:glycosyltransferase activity"/>
    <property type="evidence" value="ECO:0007669"/>
    <property type="project" value="UniProtKB-KW"/>
</dbReference>
<dbReference type="RefSeq" id="WP_217748175.1">
    <property type="nucleotide sequence ID" value="NZ_JAHOEB010000083.1"/>
</dbReference>
<name>A0AAW4MXS0_9FIRM</name>
<dbReference type="EC" id="2.4.-.-" evidence="2"/>
<evidence type="ECO:0000259" key="1">
    <source>
        <dbReference type="Pfam" id="PF00534"/>
    </source>
</evidence>
<evidence type="ECO:0000313" key="3">
    <source>
        <dbReference type="EMBL" id="MBV3393523.1"/>
    </source>
</evidence>
<dbReference type="EMBL" id="JAHOEL010000081">
    <property type="protein sequence ID" value="MBV3393523.1"/>
    <property type="molecule type" value="Genomic_DNA"/>
</dbReference>
<keyword evidence="2" id="KW-0808">Transferase</keyword>
<dbReference type="AlphaFoldDB" id="A0AAW4MXS0"/>
<evidence type="ECO:0000313" key="4">
    <source>
        <dbReference type="Proteomes" id="UP001196408"/>
    </source>
</evidence>
<sequence>MKKVLVFGMTDNPGGMESVIMNYYRHIDRSVLQFEFLCNTEKVAYEDEIRELGGVIHNICARSKNLKQYKHDMKDFFENNADKYCALWFNTCSLSNIDYLLYAKKYHIPKRIIHCHNAANGGDSFLRNLLHKYHQRKVFKYATDFWTCNQDSDLWFFGKSSKELPNYIVIYNAIDLNYFAPNDEIRKDYRSKLNISNEILLGHDGRFHYQKNQEFLIKVMKELNQRYPDKYKLILIGQGENMKMIQDMINEYHLQNSVILPGVVSNVNDYLQAMDIFCFPSRFEGLGLSLVEAEANGLPCVISNTIPKEAIVNKAVDALGIEESNINEWVNSIEAFSKVNKSLNREDFINNHYDIDLEASRVEKLMID</sequence>
<dbReference type="Proteomes" id="UP001196408">
    <property type="component" value="Unassembled WGS sequence"/>
</dbReference>
<evidence type="ECO:0000313" key="5">
    <source>
        <dbReference type="Proteomes" id="UP001197492"/>
    </source>
</evidence>
<dbReference type="Pfam" id="PF00534">
    <property type="entry name" value="Glycos_transf_1"/>
    <property type="match status" value="1"/>
</dbReference>
<protein>
    <submittedName>
        <fullName evidence="2">Glycosyltransferase</fullName>
        <ecNumber evidence="2">2.4.-.-</ecNumber>
    </submittedName>
</protein>
<reference evidence="2 5" key="1">
    <citation type="submission" date="2021-06" db="EMBL/GenBank/DDBJ databases">
        <title>Collection of gut derived symbiotic bacterial strains cultured from healthy donors.</title>
        <authorList>
            <person name="Lin H."/>
            <person name="Littmann E."/>
            <person name="Pamer E.G."/>
        </authorList>
    </citation>
    <scope>NUCLEOTIDE SEQUENCE</scope>
    <source>
        <strain evidence="3 5">MSK.21.70</strain>
        <strain evidence="2">MSK.21.82</strain>
    </source>
</reference>
<dbReference type="Proteomes" id="UP001197492">
    <property type="component" value="Unassembled WGS sequence"/>
</dbReference>
<keyword evidence="5" id="KW-1185">Reference proteome</keyword>
<accession>A0AAW4MXS0</accession>
<comment type="caution">
    <text evidence="2">The sequence shown here is derived from an EMBL/GenBank/DDBJ whole genome shotgun (WGS) entry which is preliminary data.</text>
</comment>